<dbReference type="AlphaFoldDB" id="A0A164I9F9"/>
<comment type="caution">
    <text evidence="2">The sequence shown here is derived from an EMBL/GenBank/DDBJ whole genome shotgun (WGS) entry which is preliminary data.</text>
</comment>
<feature type="chain" id="PRO_5007850694" description="Secreted protein" evidence="1">
    <location>
        <begin position="22"/>
        <end position="74"/>
    </location>
</feature>
<name>A0A164I9F9_9CRUS</name>
<evidence type="ECO:0000313" key="3">
    <source>
        <dbReference type="Proteomes" id="UP000076858"/>
    </source>
</evidence>
<evidence type="ECO:0008006" key="4">
    <source>
        <dbReference type="Google" id="ProtNLM"/>
    </source>
</evidence>
<protein>
    <recommendedName>
        <fullName evidence="4">Secreted protein</fullName>
    </recommendedName>
</protein>
<feature type="signal peptide" evidence="1">
    <location>
        <begin position="1"/>
        <end position="21"/>
    </location>
</feature>
<sequence length="74" mass="8310">PPLSLSLSLSFSLVTLSRVLSYRASSFNEVTFAPTSSTHRTTQLDTPRMLFQSAKINYKHFLITMLSSRDDAID</sequence>
<keyword evidence="3" id="KW-1185">Reference proteome</keyword>
<accession>A0A164I9F9</accession>
<gene>
    <name evidence="2" type="ORF">APZ42_002434</name>
</gene>
<organism evidence="2 3">
    <name type="scientific">Daphnia magna</name>
    <dbReference type="NCBI Taxonomy" id="35525"/>
    <lineage>
        <taxon>Eukaryota</taxon>
        <taxon>Metazoa</taxon>
        <taxon>Ecdysozoa</taxon>
        <taxon>Arthropoda</taxon>
        <taxon>Crustacea</taxon>
        <taxon>Branchiopoda</taxon>
        <taxon>Diplostraca</taxon>
        <taxon>Cladocera</taxon>
        <taxon>Anomopoda</taxon>
        <taxon>Daphniidae</taxon>
        <taxon>Daphnia</taxon>
    </lineage>
</organism>
<evidence type="ECO:0000313" key="2">
    <source>
        <dbReference type="EMBL" id="KZS01032.1"/>
    </source>
</evidence>
<proteinExistence type="predicted"/>
<evidence type="ECO:0000256" key="1">
    <source>
        <dbReference type="SAM" id="SignalP"/>
    </source>
</evidence>
<reference evidence="2 3" key="1">
    <citation type="submission" date="2016-03" db="EMBL/GenBank/DDBJ databases">
        <title>EvidentialGene: Evidence-directed Construction of Genes on Genomes.</title>
        <authorList>
            <person name="Gilbert D.G."/>
            <person name="Choi J.-H."/>
            <person name="Mockaitis K."/>
            <person name="Colbourne J."/>
            <person name="Pfrender M."/>
        </authorList>
    </citation>
    <scope>NUCLEOTIDE SEQUENCE [LARGE SCALE GENOMIC DNA]</scope>
    <source>
        <strain evidence="2 3">Xinb3</strain>
        <tissue evidence="2">Complete organism</tissue>
    </source>
</reference>
<dbReference type="EMBL" id="LRGB01007798">
    <property type="protein sequence ID" value="KZS01032.1"/>
    <property type="molecule type" value="Genomic_DNA"/>
</dbReference>
<feature type="non-terminal residue" evidence="2">
    <location>
        <position position="1"/>
    </location>
</feature>
<keyword evidence="1" id="KW-0732">Signal</keyword>
<dbReference type="Proteomes" id="UP000076858">
    <property type="component" value="Unassembled WGS sequence"/>
</dbReference>